<dbReference type="Pfam" id="PF25023">
    <property type="entry name" value="TEN_YD-shell"/>
    <property type="match status" value="3"/>
</dbReference>
<dbReference type="InterPro" id="IPR050708">
    <property type="entry name" value="T6SS_VgrG/RHS"/>
</dbReference>
<dbReference type="InterPro" id="IPR006530">
    <property type="entry name" value="YD"/>
</dbReference>
<dbReference type="InterPro" id="IPR056823">
    <property type="entry name" value="TEN-like_YD-shell"/>
</dbReference>
<dbReference type="PANTHER" id="PTHR32305:SF15">
    <property type="entry name" value="PROTEIN RHSA-RELATED"/>
    <property type="match status" value="1"/>
</dbReference>
<dbReference type="KEGG" id="tmar:MARIT_2696"/>
<evidence type="ECO:0000259" key="3">
    <source>
        <dbReference type="Pfam" id="PF20148"/>
    </source>
</evidence>
<reference evidence="5 6" key="1">
    <citation type="submission" date="2016-11" db="EMBL/GenBank/DDBJ databases">
        <authorList>
            <person name="Jaros S."/>
            <person name="Januszkiewicz K."/>
            <person name="Wedrychowicz H."/>
        </authorList>
    </citation>
    <scope>NUCLEOTIDE SEQUENCE [LARGE SCALE GENOMIC DNA]</scope>
    <source>
        <strain evidence="5">NCIMB 2154T</strain>
    </source>
</reference>
<feature type="domain" description="Teneurin-like YD-shell" evidence="4">
    <location>
        <begin position="482"/>
        <end position="614"/>
    </location>
</feature>
<dbReference type="NCBIfam" id="TIGR03696">
    <property type="entry name" value="Rhs_assc_core"/>
    <property type="match status" value="1"/>
</dbReference>
<gene>
    <name evidence="5" type="ORF">MARIT_2696</name>
</gene>
<dbReference type="Proteomes" id="UP000231564">
    <property type="component" value="Chromosome MARIT"/>
</dbReference>
<dbReference type="InterPro" id="IPR031325">
    <property type="entry name" value="RHS_repeat"/>
</dbReference>
<feature type="compositionally biased region" description="Polar residues" evidence="2">
    <location>
        <begin position="11"/>
        <end position="24"/>
    </location>
</feature>
<protein>
    <submittedName>
        <fullName evidence="5">Rhs family protein</fullName>
    </submittedName>
</protein>
<evidence type="ECO:0000313" key="6">
    <source>
        <dbReference type="Proteomes" id="UP000231564"/>
    </source>
</evidence>
<feature type="domain" description="Teneurin-like YD-shell" evidence="4">
    <location>
        <begin position="928"/>
        <end position="1061"/>
    </location>
</feature>
<dbReference type="Gene3D" id="2.180.10.10">
    <property type="entry name" value="RHS repeat-associated core"/>
    <property type="match status" value="2"/>
</dbReference>
<dbReference type="InterPro" id="IPR045351">
    <property type="entry name" value="DUF6531"/>
</dbReference>
<organism evidence="5 6">
    <name type="scientific">Tenacibaculum maritimum NCIMB 2154</name>
    <dbReference type="NCBI Taxonomy" id="1349785"/>
    <lineage>
        <taxon>Bacteria</taxon>
        <taxon>Pseudomonadati</taxon>
        <taxon>Bacteroidota</taxon>
        <taxon>Flavobacteriia</taxon>
        <taxon>Flavobacteriales</taxon>
        <taxon>Flavobacteriaceae</taxon>
        <taxon>Tenacibaculum</taxon>
    </lineage>
</organism>
<sequence>MTKIPTHKKGTTGNQHKTTSYDNSNYYDQVSSNIHNSLGTQAAALGDTAKNTEQVLHNDALSTPTKVTAVALNVAEAGMQAMGALGAVDDALESALLPVLGALGMQGLACLPISKQLDPVMGIDIHFVTIPPSPAPIPMPHPYIGMLFRAKDFASAAIASVIPAPPTPPAVENPHAPNEQEQQALNTNKAANLGHMAASMVIGMLGATVKIGGYQPRAVAGTPTKSIPHFPMGTGFHPAFTMVDKNIGHAFMGSLFTLADQDPISGGPAHLHLNCNDVGIVSPHDLRPSKNTETDKDAKINLYLPTGVINPIPPARSILTNPVPAPMNPVSAIKQLFKASLGRFYKKKAKGLADKLHTKVHQKIKTGKLRKMLHKAICTVTGHPVDVATGNFFTDEEDFYLPGQIPISWERTYYSNSDYQGPLGYGWHHLYDIALHIDQSRGILSLRMNDGRPIAFPIPSIAMPQYNRQERLEAQVTAEGRYRIWNEKEGVFYYFTENSYADLHLIETIANKNGFGIQFTYNTQGHLTRIIDSAHRKLEVVNDAEGRILKIYAPHPEKYESTFIIAAYTYDEEGNLICQTNAEGDAMHFAYKNHLMVQETWRNGLCWFFKYDGNTTGARCIHTWGDGDIYNHKLQFYEGLTKVENSLGHLKAYYHKNGLVYKRIDPNDAEHTWCYNAYNELLSETDPEGASFLYDYDARGNQLQETAPNSATTLLEYEDFDHLYLPTQVTDVLGGVWKRTYTSEGNLQKTSNPNGAITQLDWKDGLLSQITDALGNTTLLKYDKHYNLAQVISPTGATTSFVYDDLGRNTQITNAKGAQQLLTYDLLGRVIGVHDFDGNCIQLSYDGIDNLLEYKDKDQTVKYKYAGMWKLTSRSDARGRTDYFYNTEEQLTQLVNENNISYLFTLNEVGDVIKEQGFDRGITHYKRDKAGKILQKNDPAGRTSLYTYTKDGQVCEITYHDGTTVSYDYNAAGQLVEAINSDATVRLERNILGQITKETVNGVHITHQYNHIGQRVGLQSSLGANMQFEFDALGQLTKQQANGWQSEFEYDSLGLETNRKLLGGISQQSSYDNIGRLTGQQVTGGGNRKHHRQYRWGVNDRLQSIIDSATGTTEFQYSKTGHLTYAKFGNGTVQHRTADKVGNLFDSPNKKDRTYNYRNRLEKKGNWHYKYDDVGNLIEKYKKKKGLFESKTQHWKYKWNDAGMLQEVIRPDKEKVSFKYDPLGRRIRKEFKKTTTRWVWNGNTPLHEWKQHKQRHYTDEGKRADYIEKYNQITWVFEENSFVPCGKIKDNKKFSILADHLGTPTQMYNEEGEQVWERSLDLNGKVINGSNAPCPFLYQGQYYDKEIELAYNRFRYYDPDDGRYISKDPIGLLSGEYGFYNYVDDPNFWNDIFGLSKTYSKKEISDAKASAKKKAIEKANKLRGNKKHPTVITIVAHIKTGRLYDGYSGTKPTKIHKSLNDALPNSTREVWEVNNCGEVDAYNKAFTDNPGSKLPDFTEVSIDVKSGTIKKPCKNCRRWVP</sequence>
<dbReference type="NCBIfam" id="TIGR01643">
    <property type="entry name" value="YD_repeat_2x"/>
    <property type="match status" value="4"/>
</dbReference>
<dbReference type="RefSeq" id="WP_100211721.1">
    <property type="nucleotide sequence ID" value="NZ_CP138495.1"/>
</dbReference>
<dbReference type="EMBL" id="LT634361">
    <property type="protein sequence ID" value="SFZ84327.1"/>
    <property type="molecule type" value="Genomic_DNA"/>
</dbReference>
<keyword evidence="6" id="KW-1185">Reference proteome</keyword>
<name>A0A2H1ECR9_9FLAO</name>
<evidence type="ECO:0000313" key="5">
    <source>
        <dbReference type="EMBL" id="SFZ84327.1"/>
    </source>
</evidence>
<dbReference type="STRING" id="1349785.GCA_000509405_01132"/>
<dbReference type="PANTHER" id="PTHR32305">
    <property type="match status" value="1"/>
</dbReference>
<dbReference type="InterPro" id="IPR022385">
    <property type="entry name" value="Rhs_assc_core"/>
</dbReference>
<dbReference type="Pfam" id="PF20148">
    <property type="entry name" value="DUF6531"/>
    <property type="match status" value="1"/>
</dbReference>
<feature type="region of interest" description="Disordered" evidence="2">
    <location>
        <begin position="1"/>
        <end position="24"/>
    </location>
</feature>
<proteinExistence type="predicted"/>
<feature type="domain" description="Teneurin-like YD-shell" evidence="4">
    <location>
        <begin position="1065"/>
        <end position="1368"/>
    </location>
</feature>
<keyword evidence="1" id="KW-0677">Repeat</keyword>
<evidence type="ECO:0000259" key="4">
    <source>
        <dbReference type="Pfam" id="PF25023"/>
    </source>
</evidence>
<evidence type="ECO:0000256" key="2">
    <source>
        <dbReference type="SAM" id="MobiDB-lite"/>
    </source>
</evidence>
<evidence type="ECO:0000256" key="1">
    <source>
        <dbReference type="ARBA" id="ARBA00022737"/>
    </source>
</evidence>
<feature type="domain" description="DUF6531" evidence="3">
    <location>
        <begin position="382"/>
        <end position="456"/>
    </location>
</feature>
<dbReference type="OrthoDB" id="9765204at2"/>
<dbReference type="Pfam" id="PF05593">
    <property type="entry name" value="RHS_repeat"/>
    <property type="match status" value="3"/>
</dbReference>
<accession>A0A2H1ECR9</accession>
<feature type="compositionally biased region" description="Basic residues" evidence="2">
    <location>
        <begin position="1"/>
        <end position="10"/>
    </location>
</feature>
<dbReference type="GeneID" id="47724155"/>